<accession>A0A0C5BX30</accession>
<proteinExistence type="predicted"/>
<evidence type="ECO:0000313" key="1">
    <source>
        <dbReference type="EMBL" id="AJM92861.1"/>
    </source>
</evidence>
<protein>
    <recommendedName>
        <fullName evidence="3">Restriction endonuclease type IV Mrr domain-containing protein</fullName>
    </recommendedName>
</protein>
<sequence length="217" mass="24459">MSHEIPLKINLKMITGLQGIIPGGVSVKDFSAVTKINEGDSKIILDEFVKNQIGTKHDNFYYFEDGDKLKIAISLLEKGLPIDEISIALDWKDFEGLTAEILSSKNFAVIKNMILTKPRMEIDVVGIRLGIAILIDCKHWKRYSTSSLSSVVKKQIERTKQYVAKTEGAIAVPVIVTLYQDKVDFIENVPIVPIFQFSSFVDEFYGNIDQMKTIQKD</sequence>
<dbReference type="PATRIC" id="fig|1582439.9.peg.1699"/>
<reference evidence="1 2" key="2">
    <citation type="journal article" date="2016" name="ISME J.">
        <title>Physiological and genomic characterization of two novel marine thaumarchaeal strains indicates niche differentiation.</title>
        <authorList>
            <person name="Bayer B."/>
            <person name="Vojvoda J."/>
            <person name="Offre P."/>
            <person name="Alves R.J."/>
            <person name="Elisabeth N.H."/>
            <person name="Garcia J.A."/>
            <person name="Volland J.M."/>
            <person name="Srivastava A."/>
            <person name="Schleper C."/>
            <person name="Herndl G.J."/>
        </authorList>
    </citation>
    <scope>NUCLEOTIDE SEQUENCE [LARGE SCALE GENOMIC DNA]</scope>
    <source>
        <strain evidence="1 2">D3C</strain>
    </source>
</reference>
<dbReference type="RefSeq" id="WP_148703632.1">
    <property type="nucleotide sequence ID" value="NZ_CP010868.1"/>
</dbReference>
<dbReference type="InterPro" id="IPR011335">
    <property type="entry name" value="Restrct_endonuc-II-like"/>
</dbReference>
<organism evidence="1 2">
    <name type="scientific">Nitrosopumilus piranensis</name>
    <dbReference type="NCBI Taxonomy" id="1582439"/>
    <lineage>
        <taxon>Archaea</taxon>
        <taxon>Nitrososphaerota</taxon>
        <taxon>Nitrososphaeria</taxon>
        <taxon>Nitrosopumilales</taxon>
        <taxon>Nitrosopumilaceae</taxon>
        <taxon>Nitrosopumilus</taxon>
    </lineage>
</organism>
<dbReference type="OrthoDB" id="31536at2157"/>
<dbReference type="HOGENOM" id="CLU_107015_0_0_2"/>
<dbReference type="SUPFAM" id="SSF52980">
    <property type="entry name" value="Restriction endonuclease-like"/>
    <property type="match status" value="1"/>
</dbReference>
<reference evidence="1 2" key="3">
    <citation type="journal article" date="2019" name="Int. J. Syst. Evol. Microbiol.">
        <title>Nitrosopumilus adriaticus sp. nov. and Nitrosopumilus piranensis sp. nov., two ammonia-oxidizing archaea from the Adriatic Sea and members of the class Nitrososphaeria.</title>
        <authorList>
            <person name="Bayer B."/>
            <person name="Vojvoda J."/>
            <person name="Reinthaler T."/>
            <person name="Reyes C."/>
            <person name="Pinto M."/>
            <person name="Herndl G.J."/>
        </authorList>
    </citation>
    <scope>NUCLEOTIDE SEQUENCE [LARGE SCALE GENOMIC DNA]</scope>
    <source>
        <strain evidence="1 2">D3C</strain>
    </source>
</reference>
<dbReference type="AlphaFoldDB" id="A0A0C5BX30"/>
<dbReference type="KEGG" id="nid:NPIRD3C_1649"/>
<dbReference type="Proteomes" id="UP000032027">
    <property type="component" value="Chromosome"/>
</dbReference>
<reference evidence="2" key="1">
    <citation type="submission" date="2015-02" db="EMBL/GenBank/DDBJ databases">
        <title>Characterization of two novel Thaumarchaeota isolated from the Northern Adriatic Sea.</title>
        <authorList>
            <person name="Bayer B."/>
            <person name="Vojvoda J."/>
            <person name="Offre P."/>
            <person name="Srivastava A."/>
            <person name="Elisabeth N."/>
            <person name="Garcia J.A.L."/>
            <person name="Schleper C."/>
            <person name="Herndl G.J."/>
        </authorList>
    </citation>
    <scope>NUCLEOTIDE SEQUENCE [LARGE SCALE GENOMIC DNA]</scope>
    <source>
        <strain evidence="2">D3C</strain>
    </source>
</reference>
<dbReference type="GeneID" id="41600753"/>
<evidence type="ECO:0000313" key="2">
    <source>
        <dbReference type="Proteomes" id="UP000032027"/>
    </source>
</evidence>
<gene>
    <name evidence="1" type="ORF">NPIRD3C_1649</name>
</gene>
<name>A0A0C5BX30_9ARCH</name>
<dbReference type="EMBL" id="CP010868">
    <property type="protein sequence ID" value="AJM92861.1"/>
    <property type="molecule type" value="Genomic_DNA"/>
</dbReference>
<keyword evidence="2" id="KW-1185">Reference proteome</keyword>
<evidence type="ECO:0008006" key="3">
    <source>
        <dbReference type="Google" id="ProtNLM"/>
    </source>
</evidence>